<evidence type="ECO:0000313" key="1">
    <source>
        <dbReference type="EMBL" id="DAE19729.1"/>
    </source>
</evidence>
<organism evidence="1">
    <name type="scientific">Myoviridae sp. ctuID12</name>
    <dbReference type="NCBI Taxonomy" id="2826707"/>
    <lineage>
        <taxon>Viruses</taxon>
        <taxon>Duplodnaviria</taxon>
        <taxon>Heunggongvirae</taxon>
        <taxon>Uroviricota</taxon>
        <taxon>Caudoviricetes</taxon>
    </lineage>
</organism>
<proteinExistence type="predicted"/>
<protein>
    <submittedName>
        <fullName evidence="1">Chromosomal replication initiator protein</fullName>
    </submittedName>
</protein>
<sequence length="114" mass="13080">MATNNEVMLKVEDMVCECVNIALLISEGSIVTSENVYSGKKNIPFARAVARNFIFDVLHNKYGFSYAVVAQRGNCNRESVMRCVRKCHYLAFTDKIYKEVRELITSKLQERYGE</sequence>
<dbReference type="EMBL" id="BK015684">
    <property type="protein sequence ID" value="DAE19729.1"/>
    <property type="molecule type" value="Genomic_DNA"/>
</dbReference>
<name>A0A8S5QLP4_9CAUD</name>
<accession>A0A8S5QLP4</accession>
<reference evidence="1" key="1">
    <citation type="journal article" date="2021" name="Proc. Natl. Acad. Sci. U.S.A.">
        <title>A Catalog of Tens of Thousands of Viruses from Human Metagenomes Reveals Hidden Associations with Chronic Diseases.</title>
        <authorList>
            <person name="Tisza M.J."/>
            <person name="Buck C.B."/>
        </authorList>
    </citation>
    <scope>NUCLEOTIDE SEQUENCE</scope>
    <source>
        <strain evidence="1">CtuID12</strain>
    </source>
</reference>